<evidence type="ECO:0000259" key="19">
    <source>
        <dbReference type="PROSITE" id="PS51192"/>
    </source>
</evidence>
<dbReference type="PROSITE" id="PS51192">
    <property type="entry name" value="HELICASE_ATP_BIND_1"/>
    <property type="match status" value="1"/>
</dbReference>
<dbReference type="SMART" id="SM00956">
    <property type="entry name" value="RQC"/>
    <property type="match status" value="1"/>
</dbReference>
<feature type="domain" description="HRDC" evidence="18">
    <location>
        <begin position="572"/>
        <end position="646"/>
    </location>
</feature>
<dbReference type="AlphaFoldDB" id="A0A235HKI9"/>
<comment type="caution">
    <text evidence="21">The sequence shown here is derived from an EMBL/GenBank/DDBJ whole genome shotgun (WGS) entry which is preliminary data.</text>
</comment>
<dbReference type="CDD" id="cd17920">
    <property type="entry name" value="DEXHc_RecQ"/>
    <property type="match status" value="1"/>
</dbReference>
<dbReference type="InterPro" id="IPR001650">
    <property type="entry name" value="Helicase_C-like"/>
</dbReference>
<evidence type="ECO:0000256" key="9">
    <source>
        <dbReference type="ARBA" id="ARBA00022833"/>
    </source>
</evidence>
<dbReference type="InterPro" id="IPR032284">
    <property type="entry name" value="RecQ_Zn-bd"/>
</dbReference>
<keyword evidence="5" id="KW-0547">Nucleotide-binding</keyword>
<dbReference type="InterPro" id="IPR006293">
    <property type="entry name" value="DNA_helicase_ATP-dep_RecQ_bac"/>
</dbReference>
<keyword evidence="10" id="KW-0067">ATP-binding</keyword>
<dbReference type="GO" id="GO:0046872">
    <property type="term" value="F:metal ion binding"/>
    <property type="evidence" value="ECO:0007669"/>
    <property type="project" value="UniProtKB-KW"/>
</dbReference>
<dbReference type="FunFam" id="3.40.50.300:FF:000156">
    <property type="entry name" value="ATP-dependent DNA helicase recQ"/>
    <property type="match status" value="1"/>
</dbReference>
<gene>
    <name evidence="21" type="primary">recQ</name>
    <name evidence="21" type="ORF">CHT98_02065</name>
</gene>
<dbReference type="GO" id="GO:0030894">
    <property type="term" value="C:replisome"/>
    <property type="evidence" value="ECO:0007669"/>
    <property type="project" value="TreeGrafter"/>
</dbReference>
<dbReference type="SMART" id="SM00490">
    <property type="entry name" value="HELICc"/>
    <property type="match status" value="1"/>
</dbReference>
<evidence type="ECO:0000313" key="21">
    <source>
        <dbReference type="EMBL" id="OYD86368.1"/>
    </source>
</evidence>
<evidence type="ECO:0000256" key="12">
    <source>
        <dbReference type="ARBA" id="ARBA00023172"/>
    </source>
</evidence>
<keyword evidence="8 21" id="KW-0347">Helicase</keyword>
<dbReference type="InterPro" id="IPR044876">
    <property type="entry name" value="HRDC_dom_sf"/>
</dbReference>
<dbReference type="GO" id="GO:0043590">
    <property type="term" value="C:bacterial nucleoid"/>
    <property type="evidence" value="ECO:0007669"/>
    <property type="project" value="TreeGrafter"/>
</dbReference>
<dbReference type="SMART" id="SM00487">
    <property type="entry name" value="DEXDc"/>
    <property type="match status" value="1"/>
</dbReference>
<dbReference type="FunFam" id="3.40.50.300:FF:001389">
    <property type="entry name" value="ATP-dependent DNA helicase RecQ"/>
    <property type="match status" value="1"/>
</dbReference>
<evidence type="ECO:0000256" key="5">
    <source>
        <dbReference type="ARBA" id="ARBA00022741"/>
    </source>
</evidence>
<reference evidence="21 22" key="1">
    <citation type="submission" date="2017-07" db="EMBL/GenBank/DDBJ databases">
        <title>Whole genome sequence of Azospirillum brasilense 2A1, a potential biofertilizer strain.</title>
        <authorList>
            <person name="Fontana C.A."/>
            <person name="Toffoli L.M."/>
            <person name="Salazar S.M."/>
            <person name="Puglisi E."/>
            <person name="Pedraza R."/>
            <person name="Bassi D."/>
            <person name="Cocconcelli P.S."/>
        </authorList>
    </citation>
    <scope>NUCLEOTIDE SEQUENCE [LARGE SCALE GENOMIC DNA]</scope>
    <source>
        <strain evidence="21 22">2A1</strain>
    </source>
</reference>
<dbReference type="InterPro" id="IPR027417">
    <property type="entry name" value="P-loop_NTPase"/>
</dbReference>
<dbReference type="SMART" id="SM00341">
    <property type="entry name" value="HRDC"/>
    <property type="match status" value="1"/>
</dbReference>
<keyword evidence="7" id="KW-0378">Hydrolase</keyword>
<evidence type="ECO:0000256" key="10">
    <source>
        <dbReference type="ARBA" id="ARBA00022840"/>
    </source>
</evidence>
<keyword evidence="4" id="KW-0479">Metal-binding</keyword>
<dbReference type="GO" id="GO:0006260">
    <property type="term" value="P:DNA replication"/>
    <property type="evidence" value="ECO:0007669"/>
    <property type="project" value="InterPro"/>
</dbReference>
<dbReference type="Pfam" id="PF00271">
    <property type="entry name" value="Helicase_C"/>
    <property type="match status" value="1"/>
</dbReference>
<dbReference type="PANTHER" id="PTHR13710:SF105">
    <property type="entry name" value="ATP-DEPENDENT DNA HELICASE Q1"/>
    <property type="match status" value="1"/>
</dbReference>
<evidence type="ECO:0000259" key="18">
    <source>
        <dbReference type="PROSITE" id="PS50967"/>
    </source>
</evidence>
<evidence type="ECO:0000256" key="17">
    <source>
        <dbReference type="SAM" id="MobiDB-lite"/>
    </source>
</evidence>
<dbReference type="FunFam" id="1.10.10.10:FF:000175">
    <property type="entry name" value="ATP-dependent DNA helicase RecQ"/>
    <property type="match status" value="1"/>
</dbReference>
<comment type="catalytic activity">
    <reaction evidence="15">
        <text>Couples ATP hydrolysis with the unwinding of duplex DNA by translocating in the 3'-5' direction.</text>
        <dbReference type="EC" id="5.6.2.4"/>
    </reaction>
</comment>
<dbReference type="CDD" id="cd18794">
    <property type="entry name" value="SF2_C_RecQ"/>
    <property type="match status" value="1"/>
</dbReference>
<dbReference type="NCBIfam" id="TIGR00614">
    <property type="entry name" value="recQ_fam"/>
    <property type="match status" value="1"/>
</dbReference>
<organism evidence="21 22">
    <name type="scientific">Azospirillum brasilense</name>
    <dbReference type="NCBI Taxonomy" id="192"/>
    <lineage>
        <taxon>Bacteria</taxon>
        <taxon>Pseudomonadati</taxon>
        <taxon>Pseudomonadota</taxon>
        <taxon>Alphaproteobacteria</taxon>
        <taxon>Rhodospirillales</taxon>
        <taxon>Azospirillaceae</taxon>
        <taxon>Azospirillum</taxon>
    </lineage>
</organism>
<evidence type="ECO:0000313" key="22">
    <source>
        <dbReference type="Proteomes" id="UP000215367"/>
    </source>
</evidence>
<dbReference type="EC" id="5.6.2.4" evidence="16"/>
<keyword evidence="11" id="KW-0238">DNA-binding</keyword>
<keyword evidence="14" id="KW-0413">Isomerase</keyword>
<feature type="region of interest" description="Disordered" evidence="17">
    <location>
        <begin position="1"/>
        <end position="20"/>
    </location>
</feature>
<name>A0A235HKI9_AZOBR</name>
<evidence type="ECO:0000256" key="8">
    <source>
        <dbReference type="ARBA" id="ARBA00022806"/>
    </source>
</evidence>
<keyword evidence="13" id="KW-0234">DNA repair</keyword>
<keyword evidence="6" id="KW-0227">DNA damage</keyword>
<dbReference type="Pfam" id="PF16124">
    <property type="entry name" value="RecQ_Zn_bind"/>
    <property type="match status" value="1"/>
</dbReference>
<dbReference type="GO" id="GO:0006310">
    <property type="term" value="P:DNA recombination"/>
    <property type="evidence" value="ECO:0007669"/>
    <property type="project" value="UniProtKB-UniRule"/>
</dbReference>
<dbReference type="GO" id="GO:0005737">
    <property type="term" value="C:cytoplasm"/>
    <property type="evidence" value="ECO:0007669"/>
    <property type="project" value="TreeGrafter"/>
</dbReference>
<dbReference type="GO" id="GO:0006281">
    <property type="term" value="P:DNA repair"/>
    <property type="evidence" value="ECO:0007669"/>
    <property type="project" value="UniProtKB-KW"/>
</dbReference>
<dbReference type="PANTHER" id="PTHR13710">
    <property type="entry name" value="DNA HELICASE RECQ FAMILY MEMBER"/>
    <property type="match status" value="1"/>
</dbReference>
<dbReference type="InterPro" id="IPR002121">
    <property type="entry name" value="HRDC_dom"/>
</dbReference>
<dbReference type="InterPro" id="IPR036388">
    <property type="entry name" value="WH-like_DNA-bd_sf"/>
</dbReference>
<dbReference type="InterPro" id="IPR004589">
    <property type="entry name" value="DNA_helicase_ATP-dep_RecQ"/>
</dbReference>
<feature type="domain" description="Helicase C-terminal" evidence="20">
    <location>
        <begin position="233"/>
        <end position="381"/>
    </location>
</feature>
<proteinExistence type="inferred from homology"/>
<dbReference type="EMBL" id="NOWT01000001">
    <property type="protein sequence ID" value="OYD86368.1"/>
    <property type="molecule type" value="Genomic_DNA"/>
</dbReference>
<dbReference type="GO" id="GO:0016787">
    <property type="term" value="F:hydrolase activity"/>
    <property type="evidence" value="ECO:0007669"/>
    <property type="project" value="UniProtKB-KW"/>
</dbReference>
<evidence type="ECO:0000259" key="20">
    <source>
        <dbReference type="PROSITE" id="PS51194"/>
    </source>
</evidence>
<dbReference type="SUPFAM" id="SSF47819">
    <property type="entry name" value="HRDC-like"/>
    <property type="match status" value="1"/>
</dbReference>
<dbReference type="SUPFAM" id="SSF52540">
    <property type="entry name" value="P-loop containing nucleoside triphosphate hydrolases"/>
    <property type="match status" value="2"/>
</dbReference>
<dbReference type="Pfam" id="PF09382">
    <property type="entry name" value="RQC"/>
    <property type="match status" value="1"/>
</dbReference>
<dbReference type="Pfam" id="PF00570">
    <property type="entry name" value="HRDC"/>
    <property type="match status" value="1"/>
</dbReference>
<evidence type="ECO:0000256" key="3">
    <source>
        <dbReference type="ARBA" id="ARBA00005446"/>
    </source>
</evidence>
<dbReference type="GO" id="GO:0043138">
    <property type="term" value="F:3'-5' DNA helicase activity"/>
    <property type="evidence" value="ECO:0007669"/>
    <property type="project" value="UniProtKB-EC"/>
</dbReference>
<dbReference type="Proteomes" id="UP000215367">
    <property type="component" value="Unassembled WGS sequence"/>
</dbReference>
<dbReference type="InterPro" id="IPR010997">
    <property type="entry name" value="HRDC-like_sf"/>
</dbReference>
<dbReference type="InterPro" id="IPR011545">
    <property type="entry name" value="DEAD/DEAH_box_helicase_dom"/>
</dbReference>
<evidence type="ECO:0000256" key="2">
    <source>
        <dbReference type="ARBA" id="ARBA00001947"/>
    </source>
</evidence>
<evidence type="ECO:0000256" key="15">
    <source>
        <dbReference type="ARBA" id="ARBA00034617"/>
    </source>
</evidence>
<dbReference type="RefSeq" id="WP_094301617.1">
    <property type="nucleotide sequence ID" value="NZ_NOWT01000001.1"/>
</dbReference>
<accession>A0A235HKI9</accession>
<keyword evidence="12" id="KW-0233">DNA recombination</keyword>
<evidence type="ECO:0000256" key="1">
    <source>
        <dbReference type="ARBA" id="ARBA00001946"/>
    </source>
</evidence>
<dbReference type="PROSITE" id="PS50967">
    <property type="entry name" value="HRDC"/>
    <property type="match status" value="1"/>
</dbReference>
<dbReference type="Gene3D" id="1.10.150.80">
    <property type="entry name" value="HRDC domain"/>
    <property type="match status" value="1"/>
</dbReference>
<sequence length="646" mass="70720">MDSLFNLKAPPAEPAQDPDGNPALEVLRSVFGYSAFRGQQADIIAHVIRGGDALVLMPTGGGKSLCYQVPALVRDGVTVVVSPLIALMRDQVTALRELGVRAAFLNSSLDAAEAREVERAMVRGEIDLVYVAPERLVTPRFLDLLDRTRLALFALDEAHCVSQWGHDFRPEYLQLSILHERHPTVPRVALTATADAQTRAEIKDKLGLTEARVFLSSFDRPNITYRVVPKKSERQQMLAFLRENHPEDAGIIYCMSRAKVEDTANWLNQQGREALPYHAGLPSEVREANQDLFIKGEGIVMVATVAFGMGIDKPNVRFVCHLDPPKSLEAYYQETGRAGRDGLPADAWMSYGMADVVGLRQMLEQSEAGDSHRRVERSKLEALLGFCETSACRRKVLLNYFGETLEAPCGNCDTCLEPVETWDGTVAAQKALSAVYRTGQRYGAGHLIDVLLGNATEKVAQQAHDALKTFGCGKELSKAEWQSVYRQLVAAGYLTVDLEGYGGFRLTDAGIPVIKGQQTVKLRKDPVVEKRRGVHDALRRHVSRGGSAPSGGLAGGLSGEGVSRAGARGALSPADDALWHALKDCRTELARAQGVPPYVIFHDSTLLEMVATRPMDRAAFARLPGVGARKLERYADPFLDVIRQKG</sequence>
<dbReference type="Gene3D" id="3.40.50.300">
    <property type="entry name" value="P-loop containing nucleotide triphosphate hydrolases"/>
    <property type="match status" value="2"/>
</dbReference>
<feature type="domain" description="Helicase ATP-binding" evidence="19">
    <location>
        <begin position="44"/>
        <end position="212"/>
    </location>
</feature>
<dbReference type="Gene3D" id="1.10.10.10">
    <property type="entry name" value="Winged helix-like DNA-binding domain superfamily/Winged helix DNA-binding domain"/>
    <property type="match status" value="1"/>
</dbReference>
<dbReference type="GO" id="GO:0005524">
    <property type="term" value="F:ATP binding"/>
    <property type="evidence" value="ECO:0007669"/>
    <property type="project" value="UniProtKB-KW"/>
</dbReference>
<keyword evidence="9" id="KW-0862">Zinc</keyword>
<comment type="similarity">
    <text evidence="3">Belongs to the helicase family. RecQ subfamily.</text>
</comment>
<evidence type="ECO:0000256" key="16">
    <source>
        <dbReference type="NCBIfam" id="TIGR01389"/>
    </source>
</evidence>
<dbReference type="InterPro" id="IPR018982">
    <property type="entry name" value="RQC_domain"/>
</dbReference>
<evidence type="ECO:0000256" key="7">
    <source>
        <dbReference type="ARBA" id="ARBA00022801"/>
    </source>
</evidence>
<evidence type="ECO:0000256" key="6">
    <source>
        <dbReference type="ARBA" id="ARBA00022763"/>
    </source>
</evidence>
<dbReference type="GO" id="GO:0003677">
    <property type="term" value="F:DNA binding"/>
    <property type="evidence" value="ECO:0007669"/>
    <property type="project" value="UniProtKB-KW"/>
</dbReference>
<protein>
    <recommendedName>
        <fullName evidence="16">DNA helicase RecQ</fullName>
        <ecNumber evidence="16">5.6.2.4</ecNumber>
    </recommendedName>
</protein>
<evidence type="ECO:0000256" key="13">
    <source>
        <dbReference type="ARBA" id="ARBA00023204"/>
    </source>
</evidence>
<evidence type="ECO:0000256" key="14">
    <source>
        <dbReference type="ARBA" id="ARBA00023235"/>
    </source>
</evidence>
<dbReference type="NCBIfam" id="TIGR01389">
    <property type="entry name" value="recQ"/>
    <property type="match status" value="1"/>
</dbReference>
<dbReference type="GO" id="GO:0009432">
    <property type="term" value="P:SOS response"/>
    <property type="evidence" value="ECO:0007669"/>
    <property type="project" value="UniProtKB-UniRule"/>
</dbReference>
<evidence type="ECO:0000256" key="11">
    <source>
        <dbReference type="ARBA" id="ARBA00023125"/>
    </source>
</evidence>
<comment type="cofactor">
    <cofactor evidence="2">
        <name>Zn(2+)</name>
        <dbReference type="ChEBI" id="CHEBI:29105"/>
    </cofactor>
</comment>
<dbReference type="InterPro" id="IPR014001">
    <property type="entry name" value="Helicase_ATP-bd"/>
</dbReference>
<dbReference type="Pfam" id="PF00270">
    <property type="entry name" value="DEAD"/>
    <property type="match status" value="1"/>
</dbReference>
<dbReference type="PROSITE" id="PS51194">
    <property type="entry name" value="HELICASE_CTER"/>
    <property type="match status" value="1"/>
</dbReference>
<comment type="cofactor">
    <cofactor evidence="1">
        <name>Mg(2+)</name>
        <dbReference type="ChEBI" id="CHEBI:18420"/>
    </cofactor>
</comment>
<evidence type="ECO:0000256" key="4">
    <source>
        <dbReference type="ARBA" id="ARBA00022723"/>
    </source>
</evidence>
<dbReference type="GO" id="GO:0009378">
    <property type="term" value="F:four-way junction helicase activity"/>
    <property type="evidence" value="ECO:0007669"/>
    <property type="project" value="TreeGrafter"/>
</dbReference>